<gene>
    <name evidence="1" type="ORF">ENSA7_09180</name>
</gene>
<sequence>MCYSVRLLSHHELVLEDGSATVPVVLFVYPDVREHPKGDRP</sequence>
<organism evidence="1 2">
    <name type="scientific">Enhygromyxa salina</name>
    <dbReference type="NCBI Taxonomy" id="215803"/>
    <lineage>
        <taxon>Bacteria</taxon>
        <taxon>Pseudomonadati</taxon>
        <taxon>Myxococcota</taxon>
        <taxon>Polyangia</taxon>
        <taxon>Nannocystales</taxon>
        <taxon>Nannocystaceae</taxon>
        <taxon>Enhygromyxa</taxon>
    </lineage>
</organism>
<evidence type="ECO:0000313" key="1">
    <source>
        <dbReference type="EMBL" id="PRQ09358.1"/>
    </source>
</evidence>
<proteinExistence type="predicted"/>
<protein>
    <submittedName>
        <fullName evidence="1">Uncharacterized protein</fullName>
    </submittedName>
</protein>
<dbReference type="Proteomes" id="UP000238823">
    <property type="component" value="Unassembled WGS sequence"/>
</dbReference>
<accession>A0A2S9YW81</accession>
<reference evidence="1 2" key="1">
    <citation type="submission" date="2018-03" db="EMBL/GenBank/DDBJ databases">
        <title>Draft Genome Sequences of the Obligatory Marine Myxobacteria Enhygromyxa salina SWB007.</title>
        <authorList>
            <person name="Poehlein A."/>
            <person name="Moghaddam J.A."/>
            <person name="Harms H."/>
            <person name="Alanjari M."/>
            <person name="Koenig G.M."/>
            <person name="Daniel R."/>
            <person name="Schaeberle T.F."/>
        </authorList>
    </citation>
    <scope>NUCLEOTIDE SEQUENCE [LARGE SCALE GENOMIC DNA]</scope>
    <source>
        <strain evidence="1 2">SWB007</strain>
    </source>
</reference>
<name>A0A2S9YW81_9BACT</name>
<comment type="caution">
    <text evidence="1">The sequence shown here is derived from an EMBL/GenBank/DDBJ whole genome shotgun (WGS) entry which is preliminary data.</text>
</comment>
<dbReference type="AlphaFoldDB" id="A0A2S9YW81"/>
<evidence type="ECO:0000313" key="2">
    <source>
        <dbReference type="Proteomes" id="UP000238823"/>
    </source>
</evidence>
<dbReference type="EMBL" id="PVNL01000027">
    <property type="protein sequence ID" value="PRQ09358.1"/>
    <property type="molecule type" value="Genomic_DNA"/>
</dbReference>